<evidence type="ECO:0000313" key="3">
    <source>
        <dbReference type="Proteomes" id="UP000007875"/>
    </source>
</evidence>
<dbReference type="STRING" id="51511.ENSCSAVP00000014443"/>
<dbReference type="HOGENOM" id="CLU_017950_0_0_1"/>
<sequence length="555" mass="61421">ETQQILRLSLTEFCLPKFYLLFGIPHVKSAADIAFKSDSIGNSGCLDNDDVINLSFLDTVVDALLEVMEACMKDLRGSDWLNEWLDLSHKFAFQYNPSLQPRALVVLGCIAKHASLRHVKQIVWIMERALEPQIDPILLEATILCLTRLQLIVCAKPEFHSCLFWIGISVMQLNVKNLFSAGLSLVEQNLHNLDEMGAFAKQPPSIVLMNASVEHHLMDTSVDVSFKSDFHFAFVTHLLKGFRHGDSVVLQRVIRILDFSLELISRHRSCSKYEINLESIAYIAALLPVCDDARRYCVPRPTDSSNNSVVSALSDISSKSAVSAFPDSINNSLLPIKADSSNNSAASEKSCSSTHSAVSSKSDSTNNIDVGTCSTIISKYLTKLLNLFIINCHEIPSNFTPQLCEPSHDSDSSASSASHITSSMTSSRRKHSTDVTSNVLLDDEMLDQKYQALLLTQLASQVCHSPNKSDVQIVYEYLAEASSIFPAVFPIVHSLLDQKINSVLNYCEDPVILSHVQIIVHNALLCQDDCMLRSLSFIQDVGFGGMCRFVGPFAK</sequence>
<evidence type="ECO:0000313" key="2">
    <source>
        <dbReference type="Ensembl" id="ENSCSAVP00000014443.1"/>
    </source>
</evidence>
<dbReference type="OMA" id="WIMERAL"/>
<feature type="region of interest" description="Disordered" evidence="1">
    <location>
        <begin position="404"/>
        <end position="433"/>
    </location>
</feature>
<dbReference type="GeneTree" id="ENSGT00940000155846"/>
<protein>
    <submittedName>
        <fullName evidence="2">Uncharacterized protein</fullName>
    </submittedName>
</protein>
<dbReference type="Proteomes" id="UP000007875">
    <property type="component" value="Unassembled WGS sequence"/>
</dbReference>
<accession>H2ZA28</accession>
<dbReference type="eggNOG" id="KOG1826">
    <property type="taxonomic scope" value="Eukaryota"/>
</dbReference>
<organism evidence="2 3">
    <name type="scientific">Ciona savignyi</name>
    <name type="common">Pacific transparent sea squirt</name>
    <dbReference type="NCBI Taxonomy" id="51511"/>
    <lineage>
        <taxon>Eukaryota</taxon>
        <taxon>Metazoa</taxon>
        <taxon>Chordata</taxon>
        <taxon>Tunicata</taxon>
        <taxon>Ascidiacea</taxon>
        <taxon>Phlebobranchia</taxon>
        <taxon>Cionidae</taxon>
        <taxon>Ciona</taxon>
    </lineage>
</organism>
<evidence type="ECO:0000256" key="1">
    <source>
        <dbReference type="SAM" id="MobiDB-lite"/>
    </source>
</evidence>
<proteinExistence type="predicted"/>
<reference evidence="2" key="3">
    <citation type="submission" date="2025-09" db="UniProtKB">
        <authorList>
            <consortium name="Ensembl"/>
        </authorList>
    </citation>
    <scope>IDENTIFICATION</scope>
</reference>
<keyword evidence="3" id="KW-1185">Reference proteome</keyword>
<reference evidence="3" key="1">
    <citation type="submission" date="2003-08" db="EMBL/GenBank/DDBJ databases">
        <authorList>
            <person name="Birren B."/>
            <person name="Nusbaum C."/>
            <person name="Abebe A."/>
            <person name="Abouelleil A."/>
            <person name="Adekoya E."/>
            <person name="Ait-zahra M."/>
            <person name="Allen N."/>
            <person name="Allen T."/>
            <person name="An P."/>
            <person name="Anderson M."/>
            <person name="Anderson S."/>
            <person name="Arachchi H."/>
            <person name="Armbruster J."/>
            <person name="Bachantsang P."/>
            <person name="Baldwin J."/>
            <person name="Barry A."/>
            <person name="Bayul T."/>
            <person name="Blitshsteyn B."/>
            <person name="Bloom T."/>
            <person name="Blye J."/>
            <person name="Boguslavskiy L."/>
            <person name="Borowsky M."/>
            <person name="Boukhgalter B."/>
            <person name="Brunache A."/>
            <person name="Butler J."/>
            <person name="Calixte N."/>
            <person name="Calvo S."/>
            <person name="Camarata J."/>
            <person name="Campo K."/>
            <person name="Chang J."/>
            <person name="Cheshatsang Y."/>
            <person name="Citroen M."/>
            <person name="Collymore A."/>
            <person name="Considine T."/>
            <person name="Cook A."/>
            <person name="Cooke P."/>
            <person name="Corum B."/>
            <person name="Cuomo C."/>
            <person name="David R."/>
            <person name="Dawoe T."/>
            <person name="Degray S."/>
            <person name="Dodge S."/>
            <person name="Dooley K."/>
            <person name="Dorje P."/>
            <person name="Dorjee K."/>
            <person name="Dorris L."/>
            <person name="Duffey N."/>
            <person name="Dupes A."/>
            <person name="Elkins T."/>
            <person name="Engels R."/>
            <person name="Erickson J."/>
            <person name="Farina A."/>
            <person name="Faro S."/>
            <person name="Ferreira P."/>
            <person name="Fischer H."/>
            <person name="Fitzgerald M."/>
            <person name="Foley K."/>
            <person name="Gage D."/>
            <person name="Galagan J."/>
            <person name="Gearin G."/>
            <person name="Gnerre S."/>
            <person name="Gnirke A."/>
            <person name="Goyette A."/>
            <person name="Graham J."/>
            <person name="Grandbois E."/>
            <person name="Gyaltsen K."/>
            <person name="Hafez N."/>
            <person name="Hagopian D."/>
            <person name="Hagos B."/>
            <person name="Hall J."/>
            <person name="Hatcher B."/>
            <person name="Heller A."/>
            <person name="Higgins H."/>
            <person name="Honan T."/>
            <person name="Horn A."/>
            <person name="Houde N."/>
            <person name="Hughes L."/>
            <person name="Hulme W."/>
            <person name="Husby E."/>
            <person name="Iliev I."/>
            <person name="Jaffe D."/>
            <person name="Jones C."/>
            <person name="Kamal M."/>
            <person name="Kamat A."/>
            <person name="Kamvysselis M."/>
            <person name="Karlsson E."/>
            <person name="Kells C."/>
            <person name="Kieu A."/>
            <person name="Kisner P."/>
            <person name="Kodira C."/>
            <person name="Kulbokas E."/>
            <person name="Labutti K."/>
            <person name="Lama D."/>
            <person name="Landers T."/>
            <person name="Leger J."/>
            <person name="Levine S."/>
            <person name="Lewis D."/>
            <person name="Lewis T."/>
            <person name="Lindblad-toh K."/>
            <person name="Liu X."/>
            <person name="Lokyitsang T."/>
            <person name="Lokyitsang Y."/>
            <person name="Lucien O."/>
            <person name="Lui A."/>
            <person name="Ma L.J."/>
            <person name="Mabbitt R."/>
            <person name="Macdonald J."/>
            <person name="Maclean C."/>
            <person name="Major J."/>
            <person name="Manning J."/>
            <person name="Marabella R."/>
            <person name="Maru K."/>
            <person name="Matthews C."/>
            <person name="Mauceli E."/>
            <person name="Mccarthy M."/>
            <person name="Mcdonough S."/>
            <person name="Mcghee T."/>
            <person name="Meldrim J."/>
            <person name="Meneus L."/>
            <person name="Mesirov J."/>
            <person name="Mihalev A."/>
            <person name="Mihova T."/>
            <person name="Mikkelsen T."/>
            <person name="Mlenga V."/>
            <person name="Moru K."/>
            <person name="Mozes J."/>
            <person name="Mulrain L."/>
            <person name="Munson G."/>
            <person name="Naylor J."/>
            <person name="Newes C."/>
            <person name="Nguyen C."/>
            <person name="Nguyen N."/>
            <person name="Nguyen T."/>
            <person name="Nicol R."/>
            <person name="Nielsen C."/>
            <person name="Nizzari M."/>
            <person name="Norbu C."/>
            <person name="Norbu N."/>
            <person name="O'donnell P."/>
            <person name="Okoawo O."/>
            <person name="O'leary S."/>
            <person name="Omotosho B."/>
            <person name="O'neill K."/>
            <person name="Osman S."/>
            <person name="Parker S."/>
            <person name="Perrin D."/>
            <person name="Phunkhang P."/>
            <person name="Piqani B."/>
            <person name="Purcell S."/>
            <person name="Rachupka T."/>
            <person name="Ramasamy U."/>
            <person name="Rameau R."/>
            <person name="Ray V."/>
            <person name="Raymond C."/>
            <person name="Retta R."/>
            <person name="Richardson S."/>
            <person name="Rise C."/>
            <person name="Rodriguez J."/>
            <person name="Rogers J."/>
            <person name="Rogov P."/>
            <person name="Rutman M."/>
            <person name="Schupbach R."/>
            <person name="Seaman C."/>
            <person name="Settipalli S."/>
            <person name="Sharpe T."/>
            <person name="Sheridan J."/>
            <person name="Sherpa N."/>
            <person name="Shi J."/>
            <person name="Smirnov S."/>
            <person name="Smith C."/>
            <person name="Sougnez C."/>
            <person name="Spencer B."/>
            <person name="Stalker J."/>
            <person name="Stange-thomann N."/>
            <person name="Stavropoulos S."/>
            <person name="Stetson K."/>
            <person name="Stone C."/>
            <person name="Stone S."/>
            <person name="Stubbs M."/>
            <person name="Talamas J."/>
            <person name="Tchuinga P."/>
            <person name="Tenzing P."/>
            <person name="Tesfaye S."/>
            <person name="Theodore J."/>
            <person name="Thoulutsang Y."/>
            <person name="Topham K."/>
            <person name="Towey S."/>
            <person name="Tsamla T."/>
            <person name="Tsomo N."/>
            <person name="Vallee D."/>
            <person name="Vassiliev H."/>
            <person name="Venkataraman V."/>
            <person name="Vinson J."/>
            <person name="Vo A."/>
            <person name="Wade C."/>
            <person name="Wang S."/>
            <person name="Wangchuk T."/>
            <person name="Wangdi T."/>
            <person name="Whittaker C."/>
            <person name="Wilkinson J."/>
            <person name="Wu Y."/>
            <person name="Wyman D."/>
            <person name="Yadav S."/>
            <person name="Yang S."/>
            <person name="Yang X."/>
            <person name="Yeager S."/>
            <person name="Yee E."/>
            <person name="Young G."/>
            <person name="Zainoun J."/>
            <person name="Zembeck L."/>
            <person name="Zimmer A."/>
            <person name="Zody M."/>
            <person name="Lander E."/>
        </authorList>
    </citation>
    <scope>NUCLEOTIDE SEQUENCE [LARGE SCALE GENOMIC DNA]</scope>
</reference>
<name>H2ZA28_CIOSA</name>
<feature type="compositionally biased region" description="Low complexity" evidence="1">
    <location>
        <begin position="412"/>
        <end position="426"/>
    </location>
</feature>
<dbReference type="InParanoid" id="H2ZA28"/>
<dbReference type="AlphaFoldDB" id="H2ZA28"/>
<dbReference type="Ensembl" id="ENSCSAVT00000014608.1">
    <property type="protein sequence ID" value="ENSCSAVP00000014443.1"/>
    <property type="gene ID" value="ENSCSAVG00000008452.1"/>
</dbReference>
<reference evidence="2" key="2">
    <citation type="submission" date="2025-08" db="UniProtKB">
        <authorList>
            <consortium name="Ensembl"/>
        </authorList>
    </citation>
    <scope>IDENTIFICATION</scope>
</reference>